<name>A0A5K4F4T2_SCHMA</name>
<proteinExistence type="predicted"/>
<evidence type="ECO:0000313" key="2">
    <source>
        <dbReference type="Proteomes" id="UP000008854"/>
    </source>
</evidence>
<dbReference type="WBParaSite" id="Smp_319590.1">
    <property type="protein sequence ID" value="Smp_319590.1"/>
    <property type="gene ID" value="Smp_319590"/>
</dbReference>
<feature type="transmembrane region" description="Helical" evidence="1">
    <location>
        <begin position="6"/>
        <end position="28"/>
    </location>
</feature>
<protein>
    <submittedName>
        <fullName evidence="3">Secreted protein</fullName>
    </submittedName>
</protein>
<keyword evidence="2" id="KW-1185">Reference proteome</keyword>
<keyword evidence="1" id="KW-0472">Membrane</keyword>
<evidence type="ECO:0000256" key="1">
    <source>
        <dbReference type="SAM" id="Phobius"/>
    </source>
</evidence>
<reference evidence="2" key="1">
    <citation type="journal article" date="2012" name="PLoS Negl. Trop. Dis.">
        <title>A systematically improved high quality genome and transcriptome of the human blood fluke Schistosoma mansoni.</title>
        <authorList>
            <person name="Protasio A.V."/>
            <person name="Tsai I.J."/>
            <person name="Babbage A."/>
            <person name="Nichol S."/>
            <person name="Hunt M."/>
            <person name="Aslett M.A."/>
            <person name="De Silva N."/>
            <person name="Velarde G.S."/>
            <person name="Anderson T.J."/>
            <person name="Clark R.C."/>
            <person name="Davidson C."/>
            <person name="Dillon G.P."/>
            <person name="Holroyd N.E."/>
            <person name="LoVerde P.T."/>
            <person name="Lloyd C."/>
            <person name="McQuillan J."/>
            <person name="Oliveira G."/>
            <person name="Otto T.D."/>
            <person name="Parker-Manuel S.J."/>
            <person name="Quail M.A."/>
            <person name="Wilson R.A."/>
            <person name="Zerlotini A."/>
            <person name="Dunne D.W."/>
            <person name="Berriman M."/>
        </authorList>
    </citation>
    <scope>NUCLEOTIDE SEQUENCE [LARGE SCALE GENOMIC DNA]</scope>
    <source>
        <strain evidence="2">Puerto Rican</strain>
    </source>
</reference>
<organism evidence="2 3">
    <name type="scientific">Schistosoma mansoni</name>
    <name type="common">Blood fluke</name>
    <dbReference type="NCBI Taxonomy" id="6183"/>
    <lineage>
        <taxon>Eukaryota</taxon>
        <taxon>Metazoa</taxon>
        <taxon>Spiralia</taxon>
        <taxon>Lophotrochozoa</taxon>
        <taxon>Platyhelminthes</taxon>
        <taxon>Trematoda</taxon>
        <taxon>Digenea</taxon>
        <taxon>Strigeidida</taxon>
        <taxon>Schistosomatoidea</taxon>
        <taxon>Schistosomatidae</taxon>
        <taxon>Schistosoma</taxon>
    </lineage>
</organism>
<accession>A0A5K4F4T2</accession>
<dbReference type="Proteomes" id="UP000008854">
    <property type="component" value="Unassembled WGS sequence"/>
</dbReference>
<dbReference type="InParanoid" id="A0A5K4F4T2"/>
<dbReference type="AlphaFoldDB" id="A0A5K4F4T2"/>
<sequence length="75" mass="8893">MYGIKHQVIGLLINNLILFAHIFCLNLANMSKMLDHMVYYRLVQLFNVHKLLYSDICCCYYPQQPWRQIGSLSQL</sequence>
<keyword evidence="1" id="KW-1133">Transmembrane helix</keyword>
<reference evidence="3" key="2">
    <citation type="submission" date="2019-11" db="UniProtKB">
        <authorList>
            <consortium name="WormBaseParasite"/>
        </authorList>
    </citation>
    <scope>IDENTIFICATION</scope>
    <source>
        <strain evidence="3">Puerto Rican</strain>
    </source>
</reference>
<keyword evidence="1" id="KW-0812">Transmembrane</keyword>
<evidence type="ECO:0000313" key="3">
    <source>
        <dbReference type="WBParaSite" id="Smp_319590.1"/>
    </source>
</evidence>